<feature type="region of interest" description="Disordered" evidence="1">
    <location>
        <begin position="82"/>
        <end position="101"/>
    </location>
</feature>
<dbReference type="AlphaFoldDB" id="A0A426Y063"/>
<name>A0A426Y063_ENSVE</name>
<accession>A0A426Y063</accession>
<evidence type="ECO:0000313" key="2">
    <source>
        <dbReference type="EMBL" id="RRT45126.1"/>
    </source>
</evidence>
<organism evidence="2 3">
    <name type="scientific">Ensete ventricosum</name>
    <name type="common">Abyssinian banana</name>
    <name type="synonym">Musa ensete</name>
    <dbReference type="NCBI Taxonomy" id="4639"/>
    <lineage>
        <taxon>Eukaryota</taxon>
        <taxon>Viridiplantae</taxon>
        <taxon>Streptophyta</taxon>
        <taxon>Embryophyta</taxon>
        <taxon>Tracheophyta</taxon>
        <taxon>Spermatophyta</taxon>
        <taxon>Magnoliopsida</taxon>
        <taxon>Liliopsida</taxon>
        <taxon>Zingiberales</taxon>
        <taxon>Musaceae</taxon>
        <taxon>Ensete</taxon>
    </lineage>
</organism>
<dbReference type="EMBL" id="AMZH03016036">
    <property type="protein sequence ID" value="RRT45126.1"/>
    <property type="molecule type" value="Genomic_DNA"/>
</dbReference>
<proteinExistence type="predicted"/>
<dbReference type="Proteomes" id="UP000287651">
    <property type="component" value="Unassembled WGS sequence"/>
</dbReference>
<comment type="caution">
    <text evidence="2">The sequence shown here is derived from an EMBL/GenBank/DDBJ whole genome shotgun (WGS) entry which is preliminary data.</text>
</comment>
<evidence type="ECO:0000256" key="1">
    <source>
        <dbReference type="SAM" id="MobiDB-lite"/>
    </source>
</evidence>
<gene>
    <name evidence="2" type="ORF">B296_00035561</name>
</gene>
<feature type="region of interest" description="Disordered" evidence="1">
    <location>
        <begin position="314"/>
        <end position="354"/>
    </location>
</feature>
<reference evidence="2 3" key="1">
    <citation type="journal article" date="2014" name="Agronomy (Basel)">
        <title>A Draft Genome Sequence for Ensete ventricosum, the Drought-Tolerant Tree Against Hunger.</title>
        <authorList>
            <person name="Harrison J."/>
            <person name="Moore K.A."/>
            <person name="Paszkiewicz K."/>
            <person name="Jones T."/>
            <person name="Grant M."/>
            <person name="Ambacheew D."/>
            <person name="Muzemil S."/>
            <person name="Studholme D.J."/>
        </authorList>
    </citation>
    <scope>NUCLEOTIDE SEQUENCE [LARGE SCALE GENOMIC DNA]</scope>
</reference>
<protein>
    <submittedName>
        <fullName evidence="2">Uncharacterized protein</fullName>
    </submittedName>
</protein>
<evidence type="ECO:0000313" key="3">
    <source>
        <dbReference type="Proteomes" id="UP000287651"/>
    </source>
</evidence>
<sequence length="354" mass="37783">MFRVSNITLDHVLPLPFRGLGSFLKSSNDRSHSRPQSPIPRRARNGALCRQALWEPLEVAAVVVDHVVLLHPLHLLLAPPPAAAAGDSVGPEASIRGGERRLRPVGLDQAASGSPVIRVPEAGVDSHGLVLGERDAPRFQVLEVSDRGAVDHEAAEERRRQECEIGIVDDGRMVGVGVEVRGGIKPELELHLPVPLPLGEHVGVEGVGISADISEPFARTTASSDTLSLQKIHNKGRRECPMRRAYIVGSDGAGGVPGNELDLHVDLAEEVLVLGLESRARGPVEGEGEELAALEDLGAGFALGDGELLVEVAGGGDGQQRGSYQQKPHRHCEQQAVCKRSGERGDRDEERSCL</sequence>
<feature type="compositionally biased region" description="Basic and acidic residues" evidence="1">
    <location>
        <begin position="340"/>
        <end position="354"/>
    </location>
</feature>